<comment type="caution">
    <text evidence="2">The sequence shown here is derived from an EMBL/GenBank/DDBJ whole genome shotgun (WGS) entry which is preliminary data.</text>
</comment>
<dbReference type="Proteomes" id="UP001159641">
    <property type="component" value="Unassembled WGS sequence"/>
</dbReference>
<protein>
    <submittedName>
        <fullName evidence="2">Uncharacterized protein</fullName>
    </submittedName>
</protein>
<feature type="region of interest" description="Disordered" evidence="1">
    <location>
        <begin position="206"/>
        <end position="243"/>
    </location>
</feature>
<organism evidence="2 3">
    <name type="scientific">Eschrichtius robustus</name>
    <name type="common">California gray whale</name>
    <name type="synonym">Eschrichtius gibbosus</name>
    <dbReference type="NCBI Taxonomy" id="9764"/>
    <lineage>
        <taxon>Eukaryota</taxon>
        <taxon>Metazoa</taxon>
        <taxon>Chordata</taxon>
        <taxon>Craniata</taxon>
        <taxon>Vertebrata</taxon>
        <taxon>Euteleostomi</taxon>
        <taxon>Mammalia</taxon>
        <taxon>Eutheria</taxon>
        <taxon>Laurasiatheria</taxon>
        <taxon>Artiodactyla</taxon>
        <taxon>Whippomorpha</taxon>
        <taxon>Cetacea</taxon>
        <taxon>Mysticeti</taxon>
        <taxon>Eschrichtiidae</taxon>
        <taxon>Eschrichtius</taxon>
    </lineage>
</organism>
<dbReference type="EMBL" id="JAIQCJ010002141">
    <property type="protein sequence ID" value="KAJ8781696.1"/>
    <property type="molecule type" value="Genomic_DNA"/>
</dbReference>
<sequence length="455" mass="48771">MLPFPEVSQRSRRPALYAPPVERAPPSSSCQKARLPRPQGRSGGPVCTLGTRRPKRRAQWSQRDQEGRRQTRFLEGLGFPGVTSGSLPRTTRVQAPSLVSLVSAGPEERQAERRGLAGEVEITHACSAEAPPFAHWLTCFYTTFRSLAPTPPQMPPVELPLSTSELVWGVPSFGLCLLRPWGLEAECPAQGRAVPHPLGRWPVGPSSGEHTGQPPQVAADACSKGRPPGPGVERGCRSAGTRGPSAAGGGLFVKCVVDRESNCGRLCKSPLAPAALSVPTQRREQLGEERRSVCSCSAGCVTPEEGPPRWEEALLGVDSDPAPPTPKRAPCGGASGRQELWTKFEGSAVPKSWAERLKRTAWGVRWCHRRRGEGGSEAVDRLEGKGAQDEKTELQALWGRGRSGRGGGGEQTPSRLRKTLRGQGGKGRGWRGDAAIAIRGRACAGSTGEKTEDRR</sequence>
<name>A0AB34GQ85_ESCRO</name>
<dbReference type="AlphaFoldDB" id="A0AB34GQ85"/>
<feature type="region of interest" description="Disordered" evidence="1">
    <location>
        <begin position="1"/>
        <end position="90"/>
    </location>
</feature>
<evidence type="ECO:0000313" key="2">
    <source>
        <dbReference type="EMBL" id="KAJ8781696.1"/>
    </source>
</evidence>
<evidence type="ECO:0000313" key="3">
    <source>
        <dbReference type="Proteomes" id="UP001159641"/>
    </source>
</evidence>
<keyword evidence="3" id="KW-1185">Reference proteome</keyword>
<evidence type="ECO:0000256" key="1">
    <source>
        <dbReference type="SAM" id="MobiDB-lite"/>
    </source>
</evidence>
<proteinExistence type="predicted"/>
<reference evidence="2 3" key="1">
    <citation type="submission" date="2022-11" db="EMBL/GenBank/DDBJ databases">
        <title>Whole genome sequence of Eschrichtius robustus ER-17-0199.</title>
        <authorList>
            <person name="Bruniche-Olsen A."/>
            <person name="Black A.N."/>
            <person name="Fields C.J."/>
            <person name="Walden K."/>
            <person name="Dewoody J.A."/>
        </authorList>
    </citation>
    <scope>NUCLEOTIDE SEQUENCE [LARGE SCALE GENOMIC DNA]</scope>
    <source>
        <strain evidence="2">ER-17-0199</strain>
        <tissue evidence="2">Blubber</tissue>
    </source>
</reference>
<accession>A0AB34GQ85</accession>
<feature type="region of interest" description="Disordered" evidence="1">
    <location>
        <begin position="397"/>
        <end position="433"/>
    </location>
</feature>
<gene>
    <name evidence="2" type="ORF">J1605_010954</name>
</gene>